<dbReference type="EMBL" id="CP011371">
    <property type="protein sequence ID" value="AKJ30141.1"/>
    <property type="molecule type" value="Genomic_DNA"/>
</dbReference>
<dbReference type="OrthoDB" id="8780207at2"/>
<proteinExistence type="predicted"/>
<sequence length="98" mass="10948">MAVNDDLTLDFEDGRTPLFVRQTVAVAFGVPLGQEFTWDSLTLLVCDAVRASPPRRISVLSLHYIGTVMPDEAEGVLRLLQTLRRMHPDLDISIALNR</sequence>
<protein>
    <submittedName>
        <fullName evidence="1">Uncharacterized protein</fullName>
    </submittedName>
</protein>
<evidence type="ECO:0000313" key="1">
    <source>
        <dbReference type="EMBL" id="AKJ30141.1"/>
    </source>
</evidence>
<dbReference type="RefSeq" id="WP_047195581.1">
    <property type="nucleotide sequence ID" value="NZ_CP011371.1"/>
</dbReference>
<gene>
    <name evidence="1" type="ORF">AAW51_3450</name>
</gene>
<dbReference type="Proteomes" id="UP000035352">
    <property type="component" value="Chromosome"/>
</dbReference>
<dbReference type="KEGG" id="pbh:AAW51_3450"/>
<accession>A0A0G3BRX2</accession>
<evidence type="ECO:0000313" key="2">
    <source>
        <dbReference type="Proteomes" id="UP000035352"/>
    </source>
</evidence>
<keyword evidence="2" id="KW-1185">Reference proteome</keyword>
<reference evidence="1 2" key="1">
    <citation type="submission" date="2015-05" db="EMBL/GenBank/DDBJ databases">
        <authorList>
            <person name="Tang B."/>
            <person name="Yu Y."/>
        </authorList>
    </citation>
    <scope>NUCLEOTIDE SEQUENCE [LARGE SCALE GENOMIC DNA]</scope>
    <source>
        <strain evidence="1 2">DSM 7029</strain>
    </source>
</reference>
<organism evidence="1 2">
    <name type="scientific">Caldimonas brevitalea</name>
    <dbReference type="NCBI Taxonomy" id="413882"/>
    <lineage>
        <taxon>Bacteria</taxon>
        <taxon>Pseudomonadati</taxon>
        <taxon>Pseudomonadota</taxon>
        <taxon>Betaproteobacteria</taxon>
        <taxon>Burkholderiales</taxon>
        <taxon>Sphaerotilaceae</taxon>
        <taxon>Caldimonas</taxon>
    </lineage>
</organism>
<dbReference type="STRING" id="413882.AAW51_3450"/>
<dbReference type="AlphaFoldDB" id="A0A0G3BRX2"/>
<name>A0A0G3BRX2_9BURK</name>